<protein>
    <recommendedName>
        <fullName evidence="4">Zn(2)-C6 fungal-type domain-containing protein</fullName>
    </recommendedName>
</protein>
<dbReference type="EMBL" id="JAZGSY010000115">
    <property type="protein sequence ID" value="KAL1840399.1"/>
    <property type="molecule type" value="Genomic_DNA"/>
</dbReference>
<sequence>MTQVPQASQFSDNWTGQQIKATYLDVPTPTPTTGVANGLDLGQNWEMIQSEDATPSSTEQSPRLGPRNVQFLSRAVTILPETPRQNTRRSSEGGSRATDLQFVNIDPLQCRMGLAPRRRGAFQDRERQEETGRTRQLKACVRCQMQKIRCRPDPANPTGTCLTCKEVSKPTLHSLECRRWRLTECTLYRTGKGPGLEFTFRWPEMKLQDIKDWASRDVRTIEVMSDVCPVPLKLHVRKFKPIPGKDATHKSWMDRKAGIRKHKPTTPYAIVNMKNAVHDMHEYISKNAFMSMEHVLRGSDQWVRETYAFARQYCYRVESQEERNLLKNFFRLWFAIRRTATTEHIAGEDTLDMKPETEDESFPLFGKVPLPPVMIQQLDMVLTLGVLDPLRKKVLEDFQKLAQTANPTNWMTVYLVTFMLLHSCALITDENYRNARKHGLRRRYSMPNFISDHHQGANVILHHYHYRTESCNPFKQDWTQRHKTAFSNMSPEDIMFLERTKTLLKAREEEIKTCKATSLYEHELYFVAQMFEEGWSPRDTAMDFSDDSDEGVIKKYAGELEGSK</sequence>
<feature type="region of interest" description="Disordered" evidence="1">
    <location>
        <begin position="79"/>
        <end position="98"/>
    </location>
</feature>
<dbReference type="PANTHER" id="PTHR35392:SF3">
    <property type="entry name" value="ZN(2)-C6 FUNGAL-TYPE DOMAIN-CONTAINING PROTEIN"/>
    <property type="match status" value="1"/>
</dbReference>
<evidence type="ECO:0000313" key="2">
    <source>
        <dbReference type="EMBL" id="KAL1840399.1"/>
    </source>
</evidence>
<comment type="caution">
    <text evidence="2">The sequence shown here is derived from an EMBL/GenBank/DDBJ whole genome shotgun (WGS) entry which is preliminary data.</text>
</comment>
<gene>
    <name evidence="2" type="ORF">VTJ49DRAFT_525</name>
</gene>
<dbReference type="InterPro" id="IPR052973">
    <property type="entry name" value="Fungal_sec-metab_reg_TF"/>
</dbReference>
<evidence type="ECO:0000313" key="3">
    <source>
        <dbReference type="Proteomes" id="UP001583172"/>
    </source>
</evidence>
<dbReference type="PANTHER" id="PTHR35392">
    <property type="entry name" value="ZN(II)2CYS6 TRANSCRIPTION FACTOR (EUROFUNG)-RELATED-RELATED"/>
    <property type="match status" value="1"/>
</dbReference>
<dbReference type="Proteomes" id="UP001583172">
    <property type="component" value="Unassembled WGS sequence"/>
</dbReference>
<evidence type="ECO:0000256" key="1">
    <source>
        <dbReference type="SAM" id="MobiDB-lite"/>
    </source>
</evidence>
<evidence type="ECO:0008006" key="4">
    <source>
        <dbReference type="Google" id="ProtNLM"/>
    </source>
</evidence>
<name>A0ABR3VEW8_HUMIN</name>
<organism evidence="2 3">
    <name type="scientific">Humicola insolens</name>
    <name type="common">Soft-rot fungus</name>
    <dbReference type="NCBI Taxonomy" id="85995"/>
    <lineage>
        <taxon>Eukaryota</taxon>
        <taxon>Fungi</taxon>
        <taxon>Dikarya</taxon>
        <taxon>Ascomycota</taxon>
        <taxon>Pezizomycotina</taxon>
        <taxon>Sordariomycetes</taxon>
        <taxon>Sordariomycetidae</taxon>
        <taxon>Sordariales</taxon>
        <taxon>Chaetomiaceae</taxon>
        <taxon>Mycothermus</taxon>
    </lineage>
</organism>
<keyword evidence="3" id="KW-1185">Reference proteome</keyword>
<reference evidence="2 3" key="1">
    <citation type="journal article" date="2024" name="Commun. Biol.">
        <title>Comparative genomic analysis of thermophilic fungi reveals convergent evolutionary adaptations and gene losses.</title>
        <authorList>
            <person name="Steindorff A.S."/>
            <person name="Aguilar-Pontes M.V."/>
            <person name="Robinson A.J."/>
            <person name="Andreopoulos B."/>
            <person name="LaButti K."/>
            <person name="Kuo A."/>
            <person name="Mondo S."/>
            <person name="Riley R."/>
            <person name="Otillar R."/>
            <person name="Haridas S."/>
            <person name="Lipzen A."/>
            <person name="Grimwood J."/>
            <person name="Schmutz J."/>
            <person name="Clum A."/>
            <person name="Reid I.D."/>
            <person name="Moisan M.C."/>
            <person name="Butler G."/>
            <person name="Nguyen T.T.M."/>
            <person name="Dewar K."/>
            <person name="Conant G."/>
            <person name="Drula E."/>
            <person name="Henrissat B."/>
            <person name="Hansel C."/>
            <person name="Singer S."/>
            <person name="Hutchinson M.I."/>
            <person name="de Vries R.P."/>
            <person name="Natvig D.O."/>
            <person name="Powell A.J."/>
            <person name="Tsang A."/>
            <person name="Grigoriev I.V."/>
        </authorList>
    </citation>
    <scope>NUCLEOTIDE SEQUENCE [LARGE SCALE GENOMIC DNA]</scope>
    <source>
        <strain evidence="2 3">CBS 620.91</strain>
    </source>
</reference>
<accession>A0ABR3VEW8</accession>
<proteinExistence type="predicted"/>